<gene>
    <name evidence="4" type="ORF">OLC1_LOCUS24689</name>
</gene>
<evidence type="ECO:0000313" key="5">
    <source>
        <dbReference type="Proteomes" id="UP001161247"/>
    </source>
</evidence>
<evidence type="ECO:0000256" key="2">
    <source>
        <dbReference type="ARBA" id="ARBA00022827"/>
    </source>
</evidence>
<keyword evidence="3" id="KW-0560">Oxidoreductase</keyword>
<keyword evidence="1" id="KW-0285">Flavoprotein</keyword>
<dbReference type="Proteomes" id="UP001161247">
    <property type="component" value="Chromosome 9"/>
</dbReference>
<dbReference type="AlphaFoldDB" id="A0AAV1EH68"/>
<evidence type="ECO:0000256" key="1">
    <source>
        <dbReference type="ARBA" id="ARBA00022630"/>
    </source>
</evidence>
<organism evidence="4 5">
    <name type="scientific">Oldenlandia corymbosa var. corymbosa</name>
    <dbReference type="NCBI Taxonomy" id="529605"/>
    <lineage>
        <taxon>Eukaryota</taxon>
        <taxon>Viridiplantae</taxon>
        <taxon>Streptophyta</taxon>
        <taxon>Embryophyta</taxon>
        <taxon>Tracheophyta</taxon>
        <taxon>Spermatophyta</taxon>
        <taxon>Magnoliopsida</taxon>
        <taxon>eudicotyledons</taxon>
        <taxon>Gunneridae</taxon>
        <taxon>Pentapetalae</taxon>
        <taxon>asterids</taxon>
        <taxon>lamiids</taxon>
        <taxon>Gentianales</taxon>
        <taxon>Rubiaceae</taxon>
        <taxon>Rubioideae</taxon>
        <taxon>Spermacoceae</taxon>
        <taxon>Hedyotis-Oldenlandia complex</taxon>
        <taxon>Oldenlandia</taxon>
    </lineage>
</organism>
<protein>
    <submittedName>
        <fullName evidence="4">OLC1v1020549C1</fullName>
    </submittedName>
</protein>
<evidence type="ECO:0000313" key="4">
    <source>
        <dbReference type="EMBL" id="CAI9118922.1"/>
    </source>
</evidence>
<evidence type="ECO:0000256" key="3">
    <source>
        <dbReference type="ARBA" id="ARBA00023002"/>
    </source>
</evidence>
<dbReference type="InterPro" id="IPR036188">
    <property type="entry name" value="FAD/NAD-bd_sf"/>
</dbReference>
<name>A0AAV1EH68_OLDCO</name>
<keyword evidence="2" id="KW-0274">FAD</keyword>
<proteinExistence type="predicted"/>
<dbReference type="SUPFAM" id="SSF51905">
    <property type="entry name" value="FAD/NAD(P)-binding domain"/>
    <property type="match status" value="1"/>
</dbReference>
<dbReference type="GO" id="GO:0016491">
    <property type="term" value="F:oxidoreductase activity"/>
    <property type="evidence" value="ECO:0007669"/>
    <property type="project" value="UniProtKB-KW"/>
</dbReference>
<dbReference type="InterPro" id="IPR050346">
    <property type="entry name" value="FMO-like"/>
</dbReference>
<dbReference type="Gene3D" id="3.50.50.60">
    <property type="entry name" value="FAD/NAD(P)-binding domain"/>
    <property type="match status" value="1"/>
</dbReference>
<accession>A0AAV1EH68</accession>
<dbReference type="EMBL" id="OX459126">
    <property type="protein sequence ID" value="CAI9118922.1"/>
    <property type="molecule type" value="Genomic_DNA"/>
</dbReference>
<reference evidence="4" key="1">
    <citation type="submission" date="2023-03" db="EMBL/GenBank/DDBJ databases">
        <authorList>
            <person name="Julca I."/>
        </authorList>
    </citation>
    <scope>NUCLEOTIDE SEQUENCE</scope>
</reference>
<sequence>MGIPFRCNNFQMMEIQAKWIAFVLSKKVNLPSKEEMLADVEEYYKQLEEDEIPKRYTHRLPWNQFEYLDWIVAEAKLPPISKQTKEITRRLFSVLDPWVRYREHYSELTLKTRSIDDDHFDINIQKHISRSFQFRKSFKILA</sequence>
<keyword evidence="5" id="KW-1185">Reference proteome</keyword>
<dbReference type="PANTHER" id="PTHR23023">
    <property type="entry name" value="DIMETHYLANILINE MONOOXYGENASE"/>
    <property type="match status" value="1"/>
</dbReference>